<dbReference type="Pfam" id="PF13610">
    <property type="entry name" value="DDE_Tnp_IS240"/>
    <property type="match status" value="1"/>
</dbReference>
<dbReference type="Proteomes" id="UP000436483">
    <property type="component" value="Unassembled WGS sequence"/>
</dbReference>
<evidence type="ECO:0000259" key="2">
    <source>
        <dbReference type="Pfam" id="PF13610"/>
    </source>
</evidence>
<organism evidence="3 4">
    <name type="scientific">Microvirga makkahensis</name>
    <dbReference type="NCBI Taxonomy" id="1128670"/>
    <lineage>
        <taxon>Bacteria</taxon>
        <taxon>Pseudomonadati</taxon>
        <taxon>Pseudomonadota</taxon>
        <taxon>Alphaproteobacteria</taxon>
        <taxon>Hyphomicrobiales</taxon>
        <taxon>Methylobacteriaceae</taxon>
        <taxon>Microvirga</taxon>
    </lineage>
</organism>
<feature type="compositionally biased region" description="Low complexity" evidence="1">
    <location>
        <begin position="85"/>
        <end position="97"/>
    </location>
</feature>
<gene>
    <name evidence="3" type="ORF">GR328_19550</name>
</gene>
<feature type="domain" description="DDE" evidence="2">
    <location>
        <begin position="3"/>
        <end position="84"/>
    </location>
</feature>
<dbReference type="EMBL" id="WURB01000018">
    <property type="protein sequence ID" value="MXQ13613.1"/>
    <property type="molecule type" value="Genomic_DNA"/>
</dbReference>
<name>A0A7X3MUQ7_9HYPH</name>
<evidence type="ECO:0000313" key="4">
    <source>
        <dbReference type="Proteomes" id="UP000436483"/>
    </source>
</evidence>
<dbReference type="InterPro" id="IPR032874">
    <property type="entry name" value="DDE_dom"/>
</dbReference>
<dbReference type="OrthoDB" id="4315389at2"/>
<protein>
    <submittedName>
        <fullName evidence="3">DDE-type integrase/transposase/recombinase</fullName>
    </submittedName>
</protein>
<comment type="caution">
    <text evidence="3">The sequence shown here is derived from an EMBL/GenBank/DDBJ whole genome shotgun (WGS) entry which is preliminary data.</text>
</comment>
<proteinExistence type="predicted"/>
<reference evidence="3 4" key="1">
    <citation type="submission" date="2019-12" db="EMBL/GenBank/DDBJ databases">
        <authorList>
            <person name="Yuan C.-G."/>
        </authorList>
    </citation>
    <scope>NUCLEOTIDE SEQUENCE [LARGE SCALE GENOMIC DNA]</scope>
    <source>
        <strain evidence="3 4">KCTC 23863</strain>
    </source>
</reference>
<sequence>MRLVEFWFSERRNLAAAKRILNRTLKRHGRPAQIVINGSQANPGTIQSCDATSPLQNRFRRKFKPVRIRQSAYLDNRIERDHRPSSAGRARRCGSSP</sequence>
<reference evidence="3 4" key="2">
    <citation type="submission" date="2020-01" db="EMBL/GenBank/DDBJ databases">
        <title>Microvirga sp. nov., an arsenate reduction bacterium isolated from Tibet hotspring sediments.</title>
        <authorList>
            <person name="Xian W.-D."/>
            <person name="Li W.-J."/>
        </authorList>
    </citation>
    <scope>NUCLEOTIDE SEQUENCE [LARGE SCALE GENOMIC DNA]</scope>
    <source>
        <strain evidence="3 4">KCTC 23863</strain>
    </source>
</reference>
<feature type="region of interest" description="Disordered" evidence="1">
    <location>
        <begin position="74"/>
        <end position="97"/>
    </location>
</feature>
<evidence type="ECO:0000313" key="3">
    <source>
        <dbReference type="EMBL" id="MXQ13613.1"/>
    </source>
</evidence>
<accession>A0A7X3MUQ7</accession>
<keyword evidence="4" id="KW-1185">Reference proteome</keyword>
<evidence type="ECO:0000256" key="1">
    <source>
        <dbReference type="SAM" id="MobiDB-lite"/>
    </source>
</evidence>
<dbReference type="AlphaFoldDB" id="A0A7X3MUQ7"/>